<evidence type="ECO:0000313" key="1">
    <source>
        <dbReference type="EMBL" id="KZT22978.1"/>
    </source>
</evidence>
<dbReference type="Gene3D" id="3.30.530.20">
    <property type="match status" value="1"/>
</dbReference>
<dbReference type="SUPFAM" id="SSF55961">
    <property type="entry name" value="Bet v1-like"/>
    <property type="match status" value="1"/>
</dbReference>
<gene>
    <name evidence="1" type="ORF">NEOLEDRAFT_573125</name>
</gene>
<proteinExistence type="predicted"/>
<organism evidence="1 2">
    <name type="scientific">Neolentinus lepideus HHB14362 ss-1</name>
    <dbReference type="NCBI Taxonomy" id="1314782"/>
    <lineage>
        <taxon>Eukaryota</taxon>
        <taxon>Fungi</taxon>
        <taxon>Dikarya</taxon>
        <taxon>Basidiomycota</taxon>
        <taxon>Agaricomycotina</taxon>
        <taxon>Agaricomycetes</taxon>
        <taxon>Gloeophyllales</taxon>
        <taxon>Gloeophyllaceae</taxon>
        <taxon>Neolentinus</taxon>
    </lineage>
</organism>
<dbReference type="OrthoDB" id="509124at2759"/>
<dbReference type="Proteomes" id="UP000076761">
    <property type="component" value="Unassembled WGS sequence"/>
</dbReference>
<reference evidence="1 2" key="1">
    <citation type="journal article" date="2016" name="Mol. Biol. Evol.">
        <title>Comparative Genomics of Early-Diverging Mushroom-Forming Fungi Provides Insights into the Origins of Lignocellulose Decay Capabilities.</title>
        <authorList>
            <person name="Nagy L.G."/>
            <person name="Riley R."/>
            <person name="Tritt A."/>
            <person name="Adam C."/>
            <person name="Daum C."/>
            <person name="Floudas D."/>
            <person name="Sun H."/>
            <person name="Yadav J.S."/>
            <person name="Pangilinan J."/>
            <person name="Larsson K.H."/>
            <person name="Matsuura K."/>
            <person name="Barry K."/>
            <person name="Labutti K."/>
            <person name="Kuo R."/>
            <person name="Ohm R.A."/>
            <person name="Bhattacharya S.S."/>
            <person name="Shirouzu T."/>
            <person name="Yoshinaga Y."/>
            <person name="Martin F.M."/>
            <person name="Grigoriev I.V."/>
            <person name="Hibbett D.S."/>
        </authorList>
    </citation>
    <scope>NUCLEOTIDE SEQUENCE [LARGE SCALE GENOMIC DNA]</scope>
    <source>
        <strain evidence="1 2">HHB14362 ss-1</strain>
    </source>
</reference>
<name>A0A165QWL6_9AGAM</name>
<dbReference type="InParanoid" id="A0A165QWL6"/>
<dbReference type="InterPro" id="IPR023393">
    <property type="entry name" value="START-like_dom_sf"/>
</dbReference>
<sequence>MAPPKDTSAPPSPSVGVFSITRTVIIEAPRERIWGILLDFPKYNEWNPFARGQSLVDKSKKPLGDQTPAPGKYLLISFSMPPTLDPSVKPKPAFEYITNVDHANYRVSWRNVDMPAWLLWADRWQSLTEEGDGKVKYETFEVFGGILAYVVKWFMSGHLEEAFEAMGKGLKERAEKVEPAAEQA</sequence>
<evidence type="ECO:0008006" key="3">
    <source>
        <dbReference type="Google" id="ProtNLM"/>
    </source>
</evidence>
<dbReference type="PANTHER" id="PTHR36166">
    <property type="entry name" value="CHROMOSOME 9, WHOLE GENOME SHOTGUN SEQUENCE"/>
    <property type="match status" value="1"/>
</dbReference>
<dbReference type="EMBL" id="KV425589">
    <property type="protein sequence ID" value="KZT22978.1"/>
    <property type="molecule type" value="Genomic_DNA"/>
</dbReference>
<dbReference type="CDD" id="cd07822">
    <property type="entry name" value="SRPBCC_4"/>
    <property type="match status" value="1"/>
</dbReference>
<dbReference type="AlphaFoldDB" id="A0A165QWL6"/>
<keyword evidence="2" id="KW-1185">Reference proteome</keyword>
<evidence type="ECO:0000313" key="2">
    <source>
        <dbReference type="Proteomes" id="UP000076761"/>
    </source>
</evidence>
<dbReference type="PANTHER" id="PTHR36166:SF1">
    <property type="entry name" value="SRPBCC DOMAIN-CONTAINING PROTEIN"/>
    <property type="match status" value="1"/>
</dbReference>
<accession>A0A165QWL6</accession>
<protein>
    <recommendedName>
        <fullName evidence="3">Coenzyme Q-binding protein COQ10 START domain-containing protein</fullName>
    </recommendedName>
</protein>